<dbReference type="SMART" id="SM00906">
    <property type="entry name" value="Fungal_trans"/>
    <property type="match status" value="1"/>
</dbReference>
<sequence>MQIVEIGTLRTTSNDESSFIGSSTGICFVNTVRNAFRASKHGHGPAPPDNPAGPDHDRPNPLEDFILADGDDSRPGTPSRPLPAPAPTIARGPSYDAAPPGIGRAPDAATSRKLMVLYFKLWHPLFPFVHGPTFYREVEALYDPSKPFHNPPGNDPDRHRCCRAIITQCILNIAEMGTDKNLLPRYSRIESAHSLLFSLSSLATKQDLHSLQALFAAQLYLLTAGSFRSSSAIGGTLAKSLFHAGLHRCPYRYPQLSEHERDLRKRLFWSAYVVDRYLSQGLGLPLGFQDSDIDVCLPGEERHRPVILRETSSGEAARSQYPREPSTAPISTTIVARVASQSNGSGVECRAGPSIDGERMFARRNPKEEHRDIVLTGLVGYSQLTGRAVELFHKSIHVRSVDHSKILYITADIHSWWNSLPPKLSDQDTVVYPRGEPGDDDSVSFVPLFTILYQQLLLLVNRPCLSMNPTSPEFMASMQTCIGAARTIIGGLEMQLQVRQPFFLPELLSASWMAGLILVFACQVRYYPAEKGHAEIQACLQILRLMSDHWKSATNYYKTLTSLFADLQACHSASTTATTNVTTASKRVFSTTEDDARARKRARTTPQDENEMRPSGGLTPSAAIHRALSSGADSQPYRTPSLQRASSSLSEANALHTPVAHLSPQSLYAAAADQAAAQMGGSAAANNATLTNSALTTSPLPFQLPQQSPQVGAAQQSYMQNMSPPGPGSAAFDHQQQQGLWHDPAIYADGTAFSFLSADPQGAWDPDALDPDISAVDAFGQVTWGSLDGEFARAMGAPSR</sequence>
<gene>
    <name evidence="4" type="ORF">K452DRAFT_291415</name>
</gene>
<dbReference type="EMBL" id="ML995501">
    <property type="protein sequence ID" value="KAF2137597.1"/>
    <property type="molecule type" value="Genomic_DNA"/>
</dbReference>
<dbReference type="PANTHER" id="PTHR46910:SF9">
    <property type="entry name" value="MISCELLANEOUS ZN(II)2CYS6 TRANSCRIPTION FACTOR (EUROFUNG)"/>
    <property type="match status" value="1"/>
</dbReference>
<dbReference type="AlphaFoldDB" id="A0A6A6B3Q7"/>
<dbReference type="Proteomes" id="UP000799438">
    <property type="component" value="Unassembled WGS sequence"/>
</dbReference>
<keyword evidence="1" id="KW-0539">Nucleus</keyword>
<dbReference type="PANTHER" id="PTHR46910">
    <property type="entry name" value="TRANSCRIPTION FACTOR PDR1"/>
    <property type="match status" value="1"/>
</dbReference>
<reference evidence="4" key="1">
    <citation type="journal article" date="2020" name="Stud. Mycol.">
        <title>101 Dothideomycetes genomes: a test case for predicting lifestyles and emergence of pathogens.</title>
        <authorList>
            <person name="Haridas S."/>
            <person name="Albert R."/>
            <person name="Binder M."/>
            <person name="Bloem J."/>
            <person name="Labutti K."/>
            <person name="Salamov A."/>
            <person name="Andreopoulos B."/>
            <person name="Baker S."/>
            <person name="Barry K."/>
            <person name="Bills G."/>
            <person name="Bluhm B."/>
            <person name="Cannon C."/>
            <person name="Castanera R."/>
            <person name="Culley D."/>
            <person name="Daum C."/>
            <person name="Ezra D."/>
            <person name="Gonzalez J."/>
            <person name="Henrissat B."/>
            <person name="Kuo A."/>
            <person name="Liang C."/>
            <person name="Lipzen A."/>
            <person name="Lutzoni F."/>
            <person name="Magnuson J."/>
            <person name="Mondo S."/>
            <person name="Nolan M."/>
            <person name="Ohm R."/>
            <person name="Pangilinan J."/>
            <person name="Park H.-J."/>
            <person name="Ramirez L."/>
            <person name="Alfaro M."/>
            <person name="Sun H."/>
            <person name="Tritt A."/>
            <person name="Yoshinaga Y."/>
            <person name="Zwiers L.-H."/>
            <person name="Turgeon B."/>
            <person name="Goodwin S."/>
            <person name="Spatafora J."/>
            <person name="Crous P."/>
            <person name="Grigoriev I."/>
        </authorList>
    </citation>
    <scope>NUCLEOTIDE SEQUENCE</scope>
    <source>
        <strain evidence="4">CBS 121167</strain>
    </source>
</reference>
<dbReference type="GO" id="GO:0008270">
    <property type="term" value="F:zinc ion binding"/>
    <property type="evidence" value="ECO:0007669"/>
    <property type="project" value="InterPro"/>
</dbReference>
<dbReference type="GO" id="GO:0006351">
    <property type="term" value="P:DNA-templated transcription"/>
    <property type="evidence" value="ECO:0007669"/>
    <property type="project" value="InterPro"/>
</dbReference>
<keyword evidence="5" id="KW-1185">Reference proteome</keyword>
<evidence type="ECO:0000313" key="5">
    <source>
        <dbReference type="Proteomes" id="UP000799438"/>
    </source>
</evidence>
<feature type="region of interest" description="Disordered" evidence="2">
    <location>
        <begin position="588"/>
        <end position="650"/>
    </location>
</feature>
<dbReference type="CDD" id="cd12148">
    <property type="entry name" value="fungal_TF_MHR"/>
    <property type="match status" value="1"/>
</dbReference>
<feature type="compositionally biased region" description="Polar residues" evidence="2">
    <location>
        <begin position="631"/>
        <end position="650"/>
    </location>
</feature>
<evidence type="ECO:0000256" key="1">
    <source>
        <dbReference type="ARBA" id="ARBA00023242"/>
    </source>
</evidence>
<dbReference type="GeneID" id="54298669"/>
<feature type="domain" description="Xylanolytic transcriptional activator regulatory" evidence="3">
    <location>
        <begin position="230"/>
        <end position="304"/>
    </location>
</feature>
<evidence type="ECO:0000259" key="3">
    <source>
        <dbReference type="SMART" id="SM00906"/>
    </source>
</evidence>
<dbReference type="GO" id="GO:0003700">
    <property type="term" value="F:DNA-binding transcription factor activity"/>
    <property type="evidence" value="ECO:0007669"/>
    <property type="project" value="InterPro"/>
</dbReference>
<dbReference type="Pfam" id="PF04082">
    <property type="entry name" value="Fungal_trans"/>
    <property type="match status" value="1"/>
</dbReference>
<dbReference type="RefSeq" id="XP_033393312.1">
    <property type="nucleotide sequence ID" value="XM_033541173.1"/>
</dbReference>
<proteinExistence type="predicted"/>
<dbReference type="InterPro" id="IPR007219">
    <property type="entry name" value="XnlR_reg_dom"/>
</dbReference>
<protein>
    <recommendedName>
        <fullName evidence="3">Xylanolytic transcriptional activator regulatory domain-containing protein</fullName>
    </recommendedName>
</protein>
<evidence type="ECO:0000313" key="4">
    <source>
        <dbReference type="EMBL" id="KAF2137597.1"/>
    </source>
</evidence>
<organism evidence="4 5">
    <name type="scientific">Aplosporella prunicola CBS 121167</name>
    <dbReference type="NCBI Taxonomy" id="1176127"/>
    <lineage>
        <taxon>Eukaryota</taxon>
        <taxon>Fungi</taxon>
        <taxon>Dikarya</taxon>
        <taxon>Ascomycota</taxon>
        <taxon>Pezizomycotina</taxon>
        <taxon>Dothideomycetes</taxon>
        <taxon>Dothideomycetes incertae sedis</taxon>
        <taxon>Botryosphaeriales</taxon>
        <taxon>Aplosporellaceae</taxon>
        <taxon>Aplosporella</taxon>
    </lineage>
</organism>
<accession>A0A6A6B3Q7</accession>
<dbReference type="GO" id="GO:0003677">
    <property type="term" value="F:DNA binding"/>
    <property type="evidence" value="ECO:0007669"/>
    <property type="project" value="InterPro"/>
</dbReference>
<evidence type="ECO:0000256" key="2">
    <source>
        <dbReference type="SAM" id="MobiDB-lite"/>
    </source>
</evidence>
<name>A0A6A6B3Q7_9PEZI</name>
<feature type="region of interest" description="Disordered" evidence="2">
    <location>
        <begin position="38"/>
        <end position="104"/>
    </location>
</feature>
<dbReference type="OrthoDB" id="3266505at2759"/>
<dbReference type="InterPro" id="IPR050987">
    <property type="entry name" value="AtrR-like"/>
</dbReference>